<dbReference type="RefSeq" id="WP_124971940.1">
    <property type="nucleotide sequence ID" value="NZ_RQVS01000007.1"/>
</dbReference>
<name>A0A3P3VZ99_9MICO</name>
<protein>
    <submittedName>
        <fullName evidence="2">DUF2142 domain-containing protein</fullName>
    </submittedName>
</protein>
<feature type="transmembrane region" description="Helical" evidence="1">
    <location>
        <begin position="492"/>
        <end position="509"/>
    </location>
</feature>
<feature type="transmembrane region" description="Helical" evidence="1">
    <location>
        <begin position="434"/>
        <end position="456"/>
    </location>
</feature>
<keyword evidence="1" id="KW-0812">Transmembrane</keyword>
<feature type="transmembrane region" description="Helical" evidence="1">
    <location>
        <begin position="227"/>
        <end position="244"/>
    </location>
</feature>
<feature type="transmembrane region" description="Helical" evidence="1">
    <location>
        <begin position="378"/>
        <end position="397"/>
    </location>
</feature>
<feature type="transmembrane region" description="Helical" evidence="1">
    <location>
        <begin position="409"/>
        <end position="427"/>
    </location>
</feature>
<feature type="transmembrane region" description="Helical" evidence="1">
    <location>
        <begin position="179"/>
        <end position="197"/>
    </location>
</feature>
<feature type="transmembrane region" description="Helical" evidence="1">
    <location>
        <begin position="151"/>
        <end position="172"/>
    </location>
</feature>
<gene>
    <name evidence="2" type="ORF">EG850_07040</name>
</gene>
<feature type="transmembrane region" description="Helical" evidence="1">
    <location>
        <begin position="250"/>
        <end position="267"/>
    </location>
</feature>
<dbReference type="Pfam" id="PF09913">
    <property type="entry name" value="DUF2142"/>
    <property type="match status" value="1"/>
</dbReference>
<dbReference type="AlphaFoldDB" id="A0A3P3VZ99"/>
<organism evidence="2 3">
    <name type="scientific">Gulosibacter macacae</name>
    <dbReference type="NCBI Taxonomy" id="2488791"/>
    <lineage>
        <taxon>Bacteria</taxon>
        <taxon>Bacillati</taxon>
        <taxon>Actinomycetota</taxon>
        <taxon>Actinomycetes</taxon>
        <taxon>Micrococcales</taxon>
        <taxon>Microbacteriaceae</taxon>
        <taxon>Gulosibacter</taxon>
    </lineage>
</organism>
<comment type="caution">
    <text evidence="2">The sequence shown here is derived from an EMBL/GenBank/DDBJ whole genome shotgun (WGS) entry which is preliminary data.</text>
</comment>
<keyword evidence="3" id="KW-1185">Reference proteome</keyword>
<evidence type="ECO:0000313" key="2">
    <source>
        <dbReference type="EMBL" id="RRJ86769.1"/>
    </source>
</evidence>
<feature type="transmembrane region" description="Helical" evidence="1">
    <location>
        <begin position="348"/>
        <end position="366"/>
    </location>
</feature>
<sequence length="529" mass="57770">MQNVSSPRFRLVDRLLTGNRVSLLLWSFLLLFALSGTWAISNPIATVPDEPAHVIKAVAVVHGDPFGTISTDATNHADREFKVAEVYAELHDLRCNAFIGTEPVSTCELNIDEPAGSVFDASTGAWGYNPVYYAVVGWPSLIANDLASVTVMRLVSALFSSLFLAFAIWALSFLPNRRLPVLVGMAVVTPSTLFYMGGVNPQGAEIATLAAFTAAYLVALETQARGRLLWLLSSIMLVAGTLGVQMRHLAWIWLGVIVLIGFIFAGWRRWLRFIGKPPVVIAVIAVLAGIAGNLWLMLSLDSLTGASPMWGAGVFSFPNGFLFMLWRFPEFFGSMFALFGWMDVESRWAVSMFLVISAVLVAAALLSRVRSHHRWGTIAALAALWIMPALVQASSVMEYGFIWQGRYGSPLWVVLMFVAAIAFARNFDRITEPLAARLGITIAVTLGCAHIVSLVANLHRQYIGFGNPLSRLLSFADDGRIYSQAPVIGTPGWLLVAIVLGAVTAYFAWRIVRRPALENSPEESKSFVG</sequence>
<evidence type="ECO:0000256" key="1">
    <source>
        <dbReference type="SAM" id="Phobius"/>
    </source>
</evidence>
<evidence type="ECO:0000313" key="3">
    <source>
        <dbReference type="Proteomes" id="UP000274391"/>
    </source>
</evidence>
<keyword evidence="1" id="KW-1133">Transmembrane helix</keyword>
<dbReference type="Proteomes" id="UP000274391">
    <property type="component" value="Unassembled WGS sequence"/>
</dbReference>
<reference evidence="2 3" key="1">
    <citation type="submission" date="2018-11" db="EMBL/GenBank/DDBJ databases">
        <title>YIM 102482-1 draft genome.</title>
        <authorList>
            <person name="Li G."/>
            <person name="Jiang Y."/>
        </authorList>
    </citation>
    <scope>NUCLEOTIDE SEQUENCE [LARGE SCALE GENOMIC DNA]</scope>
    <source>
        <strain evidence="2 3">YIM 102482-1</strain>
    </source>
</reference>
<dbReference type="EMBL" id="RQVS01000007">
    <property type="protein sequence ID" value="RRJ86769.1"/>
    <property type="molecule type" value="Genomic_DNA"/>
</dbReference>
<dbReference type="OrthoDB" id="3218260at2"/>
<feature type="transmembrane region" description="Helical" evidence="1">
    <location>
        <begin position="279"/>
        <end position="298"/>
    </location>
</feature>
<proteinExistence type="predicted"/>
<feature type="transmembrane region" description="Helical" evidence="1">
    <location>
        <begin position="203"/>
        <end position="220"/>
    </location>
</feature>
<keyword evidence="1" id="KW-0472">Membrane</keyword>
<dbReference type="InterPro" id="IPR018674">
    <property type="entry name" value="DUF2142_membrane"/>
</dbReference>
<accession>A0A3P3VZ99</accession>